<reference evidence="2" key="2">
    <citation type="submission" date="2020-07" db="EMBL/GenBank/DDBJ databases">
        <authorList>
            <person name="Vera ALvarez R."/>
            <person name="Arias-Moreno D.M."/>
            <person name="Jimenez-Jacinto V."/>
            <person name="Jimenez-Bremont J.F."/>
            <person name="Swaminathan K."/>
            <person name="Moose S.P."/>
            <person name="Guerrero-Gonzalez M.L."/>
            <person name="Marino-Ramirez L."/>
            <person name="Landsman D."/>
            <person name="Rodriguez-Kessler M."/>
            <person name="Delgado-Sanchez P."/>
        </authorList>
    </citation>
    <scope>NUCLEOTIDE SEQUENCE</scope>
    <source>
        <tissue evidence="2">Cladode</tissue>
    </source>
</reference>
<dbReference type="EMBL" id="GISG01051375">
    <property type="protein sequence ID" value="MBA4625304.1"/>
    <property type="molecule type" value="Transcribed_RNA"/>
</dbReference>
<keyword evidence="1" id="KW-1133">Transmembrane helix</keyword>
<protein>
    <submittedName>
        <fullName evidence="2">Uncharacterized protein</fullName>
    </submittedName>
</protein>
<evidence type="ECO:0000256" key="1">
    <source>
        <dbReference type="SAM" id="Phobius"/>
    </source>
</evidence>
<reference evidence="2" key="1">
    <citation type="journal article" date="2013" name="J. Plant Res.">
        <title>Effect of fungi and light on seed germination of three Opuntia species from semiarid lands of central Mexico.</title>
        <authorList>
            <person name="Delgado-Sanchez P."/>
            <person name="Jimenez-Bremont J.F."/>
            <person name="Guerrero-Gonzalez Mde L."/>
            <person name="Flores J."/>
        </authorList>
    </citation>
    <scope>NUCLEOTIDE SEQUENCE</scope>
    <source>
        <tissue evidence="2">Cladode</tissue>
    </source>
</reference>
<proteinExistence type="predicted"/>
<keyword evidence="1" id="KW-0812">Transmembrane</keyword>
<accession>A0A7C9CWL7</accession>
<name>A0A7C9CWL7_OPUST</name>
<evidence type="ECO:0000313" key="2">
    <source>
        <dbReference type="EMBL" id="MBA4625304.1"/>
    </source>
</evidence>
<feature type="transmembrane region" description="Helical" evidence="1">
    <location>
        <begin position="20"/>
        <end position="38"/>
    </location>
</feature>
<organism evidence="2">
    <name type="scientific">Opuntia streptacantha</name>
    <name type="common">Prickly pear cactus</name>
    <name type="synonym">Opuntia cardona</name>
    <dbReference type="NCBI Taxonomy" id="393608"/>
    <lineage>
        <taxon>Eukaryota</taxon>
        <taxon>Viridiplantae</taxon>
        <taxon>Streptophyta</taxon>
        <taxon>Embryophyta</taxon>
        <taxon>Tracheophyta</taxon>
        <taxon>Spermatophyta</taxon>
        <taxon>Magnoliopsida</taxon>
        <taxon>eudicotyledons</taxon>
        <taxon>Gunneridae</taxon>
        <taxon>Pentapetalae</taxon>
        <taxon>Caryophyllales</taxon>
        <taxon>Cactineae</taxon>
        <taxon>Cactaceae</taxon>
        <taxon>Opuntioideae</taxon>
        <taxon>Opuntia</taxon>
    </lineage>
</organism>
<dbReference type="AlphaFoldDB" id="A0A7C9CWL7"/>
<keyword evidence="1" id="KW-0472">Membrane</keyword>
<sequence>MLSIIGIEMMMGSGSPLTHLFYITSTGKFTFFMLGVLYQCRSIQAYSSLVGRRRGDQMHVALPKIAKTLFKRLFLLNPSFKKHQLLTTHQKQYYSLRGHFTLGHHNL</sequence>